<keyword evidence="2" id="KW-1185">Reference proteome</keyword>
<sequence>MFIAVIQEEERGPAILAEAALIALRAEKSCRFAAGPREIIPTNADQRRKEIAECFRAHPATAQMRIVSKTLRAEPDGAALAAAGPQRVIEFGHETKPQYTPKI</sequence>
<gene>
    <name evidence="1" type="ORF">V0U79_01950</name>
</gene>
<accession>A0ABU7LMG1</accession>
<name>A0ABU7LMG1_9PROT</name>
<dbReference type="EMBL" id="JAZDRP010000001">
    <property type="protein sequence ID" value="MEE2525111.1"/>
    <property type="molecule type" value="Genomic_DNA"/>
</dbReference>
<reference evidence="1 2" key="1">
    <citation type="submission" date="2024-01" db="EMBL/GenBank/DDBJ databases">
        <title>Hyphobacterium bacterium isolated from marine sediment.</title>
        <authorList>
            <person name="Zhao S."/>
        </authorList>
    </citation>
    <scope>NUCLEOTIDE SEQUENCE [LARGE SCALE GENOMIC DNA]</scope>
    <source>
        <strain evidence="2">HN65</strain>
    </source>
</reference>
<evidence type="ECO:0000313" key="1">
    <source>
        <dbReference type="EMBL" id="MEE2525111.1"/>
    </source>
</evidence>
<comment type="caution">
    <text evidence="1">The sequence shown here is derived from an EMBL/GenBank/DDBJ whole genome shotgun (WGS) entry which is preliminary data.</text>
</comment>
<proteinExistence type="predicted"/>
<organism evidence="1 2">
    <name type="scientific">Hyphobacterium lacteum</name>
    <dbReference type="NCBI Taxonomy" id="3116575"/>
    <lineage>
        <taxon>Bacteria</taxon>
        <taxon>Pseudomonadati</taxon>
        <taxon>Pseudomonadota</taxon>
        <taxon>Alphaproteobacteria</taxon>
        <taxon>Maricaulales</taxon>
        <taxon>Maricaulaceae</taxon>
        <taxon>Hyphobacterium</taxon>
    </lineage>
</organism>
<evidence type="ECO:0000313" key="2">
    <source>
        <dbReference type="Proteomes" id="UP001354971"/>
    </source>
</evidence>
<protein>
    <submittedName>
        <fullName evidence="1">Uncharacterized protein</fullName>
    </submittedName>
</protein>
<dbReference type="Proteomes" id="UP001354971">
    <property type="component" value="Unassembled WGS sequence"/>
</dbReference>